<dbReference type="EMBL" id="CALSGD010001500">
    <property type="protein sequence ID" value="CAH6850913.1"/>
    <property type="molecule type" value="Genomic_DNA"/>
</dbReference>
<dbReference type="Proteomes" id="UP001152836">
    <property type="component" value="Unassembled WGS sequence"/>
</dbReference>
<reference evidence="2" key="1">
    <citation type="submission" date="2022-06" db="EMBL/GenBank/DDBJ databases">
        <authorList>
            <person name="Andreotti S."/>
            <person name="Wyler E."/>
        </authorList>
    </citation>
    <scope>NUCLEOTIDE SEQUENCE</scope>
</reference>
<dbReference type="GO" id="GO:0043539">
    <property type="term" value="F:protein serine/threonine kinase activator activity"/>
    <property type="evidence" value="ECO:0007669"/>
    <property type="project" value="InterPro"/>
</dbReference>
<dbReference type="SUPFAM" id="SSF50904">
    <property type="entry name" value="Oncogene products"/>
    <property type="match status" value="1"/>
</dbReference>
<dbReference type="InterPro" id="IPR004832">
    <property type="entry name" value="TCL1_MTCP1"/>
</dbReference>
<name>A0AAU9ZR88_PHORO</name>
<proteinExistence type="inferred from homology"/>
<dbReference type="AlphaFoldDB" id="A0AAU9ZR88"/>
<dbReference type="Gene3D" id="2.40.15.10">
    <property type="entry name" value="TCL1/MTCP1"/>
    <property type="match status" value="1"/>
</dbReference>
<keyword evidence="3" id="KW-1185">Reference proteome</keyword>
<organism evidence="2 3">
    <name type="scientific">Phodopus roborovskii</name>
    <name type="common">Roborovski's desert hamster</name>
    <name type="synonym">Cricetulus roborovskii</name>
    <dbReference type="NCBI Taxonomy" id="109678"/>
    <lineage>
        <taxon>Eukaryota</taxon>
        <taxon>Metazoa</taxon>
        <taxon>Chordata</taxon>
        <taxon>Craniata</taxon>
        <taxon>Vertebrata</taxon>
        <taxon>Euteleostomi</taxon>
        <taxon>Mammalia</taxon>
        <taxon>Eutheria</taxon>
        <taxon>Euarchontoglires</taxon>
        <taxon>Glires</taxon>
        <taxon>Rodentia</taxon>
        <taxon>Myomorpha</taxon>
        <taxon>Muroidea</taxon>
        <taxon>Cricetidae</taxon>
        <taxon>Cricetinae</taxon>
        <taxon>Phodopus</taxon>
    </lineage>
</organism>
<evidence type="ECO:0000313" key="2">
    <source>
        <dbReference type="EMBL" id="CAH6850913.1"/>
    </source>
</evidence>
<accession>A0AAU9ZR88</accession>
<gene>
    <name evidence="2" type="primary">Tcl1b2</name>
    <name evidence="2" type="ORF">PHOROB_LOCUS11706</name>
</gene>
<evidence type="ECO:0000313" key="3">
    <source>
        <dbReference type="Proteomes" id="UP001152836"/>
    </source>
</evidence>
<protein>
    <submittedName>
        <fullName evidence="2">Tcl1b2 protein</fullName>
    </submittedName>
</protein>
<comment type="caution">
    <text evidence="2">The sequence shown here is derived from an EMBL/GenBank/DDBJ whole genome shotgun (WGS) entry which is preliminary data.</text>
</comment>
<dbReference type="PANTHER" id="PTHR14060">
    <property type="entry name" value="PROTEIN P13 MTCP-1"/>
    <property type="match status" value="1"/>
</dbReference>
<comment type="similarity">
    <text evidence="1">Belongs to the TCL1 family.</text>
</comment>
<sequence>MAALPLELPPCSLICIRPGYYRDEKQKLWMVERQGFCSHYLTQNRLGDSITINFLQVSRLPQEATTPSQLRLLCLPKTWQLHSLISYWATDSRIWKLVDHIQVSPTDSIQFILVKQ</sequence>
<evidence type="ECO:0000256" key="1">
    <source>
        <dbReference type="ARBA" id="ARBA00006399"/>
    </source>
</evidence>
<dbReference type="PANTHER" id="PTHR14060:SF2">
    <property type="entry name" value="T-CELL LEUKEMIA_LYMPHOMA PROTEIN 1B"/>
    <property type="match status" value="1"/>
</dbReference>
<dbReference type="InterPro" id="IPR036672">
    <property type="entry name" value="TCL1_MTCP1_sf"/>
</dbReference>
<dbReference type="Pfam" id="PF01840">
    <property type="entry name" value="TCL1_MTCP1"/>
    <property type="match status" value="1"/>
</dbReference>